<gene>
    <name evidence="2" type="ORF">EI290_20510</name>
</gene>
<keyword evidence="1" id="KW-0812">Transmembrane</keyword>
<name>A0A428IYE0_9BACT</name>
<feature type="transmembrane region" description="Helical" evidence="1">
    <location>
        <begin position="94"/>
        <end position="112"/>
    </location>
</feature>
<proteinExistence type="predicted"/>
<sequence length="125" mass="13779">MYREKYAQKQAIHLYTIGQSCQQVQEMLLLEGAAPEQAAPLALKYQKLQRLLATEDARKQLKTAGMLRTIGSVFAGGGIMLSLLSLVYLTNHVVLYYGLIGLGVGLIIKSALDKKAAEKMLQQLK</sequence>
<dbReference type="OrthoDB" id="1376341at2"/>
<dbReference type="AlphaFoldDB" id="A0A428IYE0"/>
<evidence type="ECO:0000313" key="3">
    <source>
        <dbReference type="Proteomes" id="UP000280066"/>
    </source>
</evidence>
<reference evidence="2 3" key="1">
    <citation type="submission" date="2018-12" db="EMBL/GenBank/DDBJ databases">
        <authorList>
            <person name="Feng G."/>
            <person name="Zhu H."/>
        </authorList>
    </citation>
    <scope>NUCLEOTIDE SEQUENCE [LARGE SCALE GENOMIC DNA]</scope>
    <source>
        <strain evidence="2 3">9PBR-2</strain>
    </source>
</reference>
<evidence type="ECO:0000256" key="1">
    <source>
        <dbReference type="SAM" id="Phobius"/>
    </source>
</evidence>
<evidence type="ECO:0000313" key="2">
    <source>
        <dbReference type="EMBL" id="RSK24167.1"/>
    </source>
</evidence>
<feature type="transmembrane region" description="Helical" evidence="1">
    <location>
        <begin position="67"/>
        <end position="88"/>
    </location>
</feature>
<comment type="caution">
    <text evidence="2">The sequence shown here is derived from an EMBL/GenBank/DDBJ whole genome shotgun (WGS) entry which is preliminary data.</text>
</comment>
<protein>
    <recommendedName>
        <fullName evidence="4">DUF2335 domain-containing protein</fullName>
    </recommendedName>
</protein>
<dbReference type="RefSeq" id="WP_125433523.1">
    <property type="nucleotide sequence ID" value="NZ_RWIS01000018.1"/>
</dbReference>
<dbReference type="EMBL" id="RWIS01000018">
    <property type="protein sequence ID" value="RSK24167.1"/>
    <property type="molecule type" value="Genomic_DNA"/>
</dbReference>
<keyword evidence="3" id="KW-1185">Reference proteome</keyword>
<evidence type="ECO:0008006" key="4">
    <source>
        <dbReference type="Google" id="ProtNLM"/>
    </source>
</evidence>
<organism evidence="2 3">
    <name type="scientific">Hymenobacter metallilatus</name>
    <dbReference type="NCBI Taxonomy" id="2493666"/>
    <lineage>
        <taxon>Bacteria</taxon>
        <taxon>Pseudomonadati</taxon>
        <taxon>Bacteroidota</taxon>
        <taxon>Cytophagia</taxon>
        <taxon>Cytophagales</taxon>
        <taxon>Hymenobacteraceae</taxon>
        <taxon>Hymenobacter</taxon>
    </lineage>
</organism>
<dbReference type="Proteomes" id="UP000280066">
    <property type="component" value="Unassembled WGS sequence"/>
</dbReference>
<keyword evidence="1" id="KW-1133">Transmembrane helix</keyword>
<dbReference type="PROSITE" id="PS51257">
    <property type="entry name" value="PROKAR_LIPOPROTEIN"/>
    <property type="match status" value="1"/>
</dbReference>
<keyword evidence="1" id="KW-0472">Membrane</keyword>
<accession>A0A428IYE0</accession>